<dbReference type="EMBL" id="BIMX01000018">
    <property type="protein sequence ID" value="GCF00395.1"/>
    <property type="molecule type" value="Genomic_DNA"/>
</dbReference>
<name>A0A4C2E896_9SACH</name>
<feature type="compositionally biased region" description="Low complexity" evidence="5">
    <location>
        <begin position="126"/>
        <end position="145"/>
    </location>
</feature>
<evidence type="ECO:0000259" key="6">
    <source>
        <dbReference type="Pfam" id="PF24064"/>
    </source>
</evidence>
<keyword evidence="8" id="KW-1185">Reference proteome</keyword>
<feature type="compositionally biased region" description="Basic and acidic residues" evidence="5">
    <location>
        <begin position="357"/>
        <end position="366"/>
    </location>
</feature>
<dbReference type="Pfam" id="PF24064">
    <property type="entry name" value="HTH_NPRL3"/>
    <property type="match status" value="1"/>
</dbReference>
<feature type="compositionally biased region" description="Acidic residues" evidence="5">
    <location>
        <begin position="383"/>
        <end position="399"/>
    </location>
</feature>
<evidence type="ECO:0000256" key="3">
    <source>
        <dbReference type="ARBA" id="ARBA00030028"/>
    </source>
</evidence>
<dbReference type="InterPro" id="IPR056603">
    <property type="entry name" value="HTH_NPRL3"/>
</dbReference>
<feature type="compositionally biased region" description="Basic and acidic residues" evidence="5">
    <location>
        <begin position="112"/>
        <end position="121"/>
    </location>
</feature>
<organism evidence="7 8">
    <name type="scientific">Zygosaccharomyces mellis</name>
    <dbReference type="NCBI Taxonomy" id="42258"/>
    <lineage>
        <taxon>Eukaryota</taxon>
        <taxon>Fungi</taxon>
        <taxon>Dikarya</taxon>
        <taxon>Ascomycota</taxon>
        <taxon>Saccharomycotina</taxon>
        <taxon>Saccharomycetes</taxon>
        <taxon>Saccharomycetales</taxon>
        <taxon>Saccharomycetaceae</taxon>
        <taxon>Zygosaccharomyces</taxon>
    </lineage>
</organism>
<dbReference type="GO" id="GO:0051321">
    <property type="term" value="P:meiotic cell cycle"/>
    <property type="evidence" value="ECO:0007669"/>
    <property type="project" value="UniProtKB-UniRule"/>
</dbReference>
<dbReference type="GO" id="GO:0034198">
    <property type="term" value="P:cellular response to amino acid starvation"/>
    <property type="evidence" value="ECO:0007669"/>
    <property type="project" value="TreeGrafter"/>
</dbReference>
<evidence type="ECO:0000313" key="8">
    <source>
        <dbReference type="Proteomes" id="UP000301737"/>
    </source>
</evidence>
<dbReference type="GO" id="GO:1990130">
    <property type="term" value="C:GATOR1 complex"/>
    <property type="evidence" value="ECO:0007669"/>
    <property type="project" value="TreeGrafter"/>
</dbReference>
<reference evidence="7 8" key="1">
    <citation type="submission" date="2019-01" db="EMBL/GenBank/DDBJ databases">
        <title>Draft Genome Sequencing of Zygosaccharomyces mellis Ca-7.</title>
        <authorList>
            <person name="Shiwa Y."/>
            <person name="Kanesaki Y."/>
            <person name="Ishige T."/>
            <person name="Mura K."/>
            <person name="Hori T."/>
            <person name="Tamura T."/>
        </authorList>
    </citation>
    <scope>NUCLEOTIDE SEQUENCE [LARGE SCALE GENOMIC DNA]</scope>
    <source>
        <strain evidence="7 8">Ca-7</strain>
    </source>
</reference>
<dbReference type="Pfam" id="PF03666">
    <property type="entry name" value="NPR3"/>
    <property type="match status" value="1"/>
</dbReference>
<evidence type="ECO:0000256" key="2">
    <source>
        <dbReference type="ARBA" id="ARBA00017880"/>
    </source>
</evidence>
<dbReference type="GO" id="GO:0038202">
    <property type="term" value="P:TORC1 signaling"/>
    <property type="evidence" value="ECO:0007669"/>
    <property type="project" value="TreeGrafter"/>
</dbReference>
<feature type="domain" description="GATOR1 complex protein NPRL3 C-terminal HTH" evidence="6">
    <location>
        <begin position="867"/>
        <end position="928"/>
    </location>
</feature>
<feature type="compositionally biased region" description="Polar residues" evidence="5">
    <location>
        <begin position="169"/>
        <end position="193"/>
    </location>
</feature>
<proteinExistence type="inferred from homology"/>
<dbReference type="GO" id="GO:0010508">
    <property type="term" value="P:positive regulation of autophagy"/>
    <property type="evidence" value="ECO:0007669"/>
    <property type="project" value="TreeGrafter"/>
</dbReference>
<dbReference type="AlphaFoldDB" id="A0A4C2E896"/>
<comment type="subcellular location">
    <subcellularLocation>
        <location evidence="4">Vacuole membrane</location>
        <topology evidence="4">Peripheral membrane protein</topology>
    </subcellularLocation>
</comment>
<dbReference type="PANTHER" id="PTHR13153:SF5">
    <property type="entry name" value="GATOR COMPLEX PROTEIN NPRL3"/>
    <property type="match status" value="1"/>
</dbReference>
<gene>
    <name evidence="7" type="primary">NPR3</name>
    <name evidence="7" type="ORF">ZYGM_001112</name>
</gene>
<feature type="region of interest" description="Disordered" evidence="5">
    <location>
        <begin position="325"/>
        <end position="399"/>
    </location>
</feature>
<feature type="compositionally biased region" description="Polar residues" evidence="5">
    <location>
        <begin position="824"/>
        <end position="834"/>
    </location>
</feature>
<dbReference type="InterPro" id="IPR005365">
    <property type="entry name" value="Npr3"/>
</dbReference>
<feature type="region of interest" description="Disordered" evidence="5">
    <location>
        <begin position="86"/>
        <end position="203"/>
    </location>
</feature>
<comment type="caution">
    <text evidence="7">The sequence shown here is derived from an EMBL/GenBank/DDBJ whole genome shotgun (WGS) entry which is preliminary data.</text>
</comment>
<dbReference type="Proteomes" id="UP000301737">
    <property type="component" value="Unassembled WGS sequence"/>
</dbReference>
<comment type="similarity">
    <text evidence="1 4">Belongs to the NPR3 family.</text>
</comment>
<protein>
    <recommendedName>
        <fullName evidence="2 4">Nitrogen permease regulator 3</fullName>
    </recommendedName>
    <alternativeName>
        <fullName evidence="3 4">Required for meiotic nuclear division protein 11</fullName>
    </alternativeName>
</protein>
<keyword evidence="4" id="KW-0732">Signal</keyword>
<dbReference type="PANTHER" id="PTHR13153">
    <property type="entry name" value="CGTHBA PROTEIN -14 GENE PROTEIN"/>
    <property type="match status" value="1"/>
</dbReference>
<feature type="compositionally biased region" description="Polar residues" evidence="5">
    <location>
        <begin position="46"/>
        <end position="57"/>
    </location>
</feature>
<feature type="compositionally biased region" description="Polar residues" evidence="5">
    <location>
        <begin position="367"/>
        <end position="379"/>
    </location>
</feature>
<feature type="region of interest" description="Disordered" evidence="5">
    <location>
        <begin position="821"/>
        <end position="841"/>
    </location>
</feature>
<evidence type="ECO:0000256" key="4">
    <source>
        <dbReference type="RuleBase" id="RU368069"/>
    </source>
</evidence>
<evidence type="ECO:0000313" key="7">
    <source>
        <dbReference type="EMBL" id="GCF00395.1"/>
    </source>
</evidence>
<dbReference type="OrthoDB" id="18648at2759"/>
<feature type="compositionally biased region" description="Basic residues" evidence="5">
    <location>
        <begin position="325"/>
        <end position="340"/>
    </location>
</feature>
<dbReference type="GO" id="GO:0005774">
    <property type="term" value="C:vacuolar membrane"/>
    <property type="evidence" value="ECO:0007669"/>
    <property type="project" value="UniProtKB-SubCell"/>
</dbReference>
<accession>A0A4C2E896</accession>
<feature type="region of interest" description="Disordered" evidence="5">
    <location>
        <begin position="38"/>
        <end position="61"/>
    </location>
</feature>
<keyword evidence="4" id="KW-0469">Meiosis</keyword>
<comment type="function">
    <text evidence="4">Mediates inactivation of the TORC1 complex in response to amino acid starvation. Required for meiotic nuclear division.</text>
</comment>
<evidence type="ECO:0000256" key="5">
    <source>
        <dbReference type="SAM" id="MobiDB-lite"/>
    </source>
</evidence>
<sequence length="933" mass="106020">MHEFLPDSCLLGIHLTISTHSGPQVVYHYPPASVDYISSKQRRSRQNSTGVNDSESNGKIYAGNFRKKNSIGTSLHEQSLFTNDQKFDDEDNIKTPSIHSGGAGSIRKRAAHSLESDKVQNDVETESSLSDADSSSSGLSDSELSTDYADESSDSSSLLEHERNEGPENISNELRLNTSNSVIKKNSSDTTANLEPPKVLKSESSQISANKLLNIFNKEGSDRRPSAISRISNTKTLESGEDETDDDQKSELYFSELHERDKIVFDKQYFAENVFQDINKIFGLDAEFIAEFCSPEREMCNTRYEFTVDTLCFLGLPVHVDQHGNWRKSKHKKHTTRSKRSSSTTTRLSRQRSGPSHNDERHESKVDSTQLGSGSRSLQNSNNDDDNDAAELGGTDEEYENFTSENIKEDLEKNMNMFHVCFVMNPSLVEYNKRIDDMFHYAVARLSMLLRYAQEKSQYVSKECSIIMKEKEHVLKHSKTFRAIKGANQRGKYLYQRILSQSSLARALTLCVEKLQQNDIACLEIGEDKVIALQIPIQNEFAVLPNFKLHPVLRGSFLSSILNSRFLPGTPVSREDSLGGYTDSDDENPDDLLNFALLLDEPTNIIKELETFSYQDDIGNIVLSHIVKHIQPNAPLGSYQYLIDDLFGDKSDDLKDSLQTNMLRSCALHLLYRRQARLIIPVSSRNTYIVSPLAPIRGYSKNDYDGQQNSNMPLIYQNQAIFKERFPTLPSLPSFLHLLSNGKPKPYGNIIPSKEHKSIYLGALAWLLRYSYVTQLLSFICIRVDKQIKMAVDEDLEKEGFKSKTHSVDRDHDAMDNVAKSSKDLQASQNNRTSSNEEEEEDIARFAYDDPDIGRDYTIILEPERATAIEKRWMFKCVQDQPSDVQKLFGKMLKYLNGRTPMELVILREGVSRHDLRKLLGALDRYVIEFNHW</sequence>
<dbReference type="GO" id="GO:1904262">
    <property type="term" value="P:negative regulation of TORC1 signaling"/>
    <property type="evidence" value="ECO:0007669"/>
    <property type="project" value="TreeGrafter"/>
</dbReference>
<evidence type="ECO:0000256" key="1">
    <source>
        <dbReference type="ARBA" id="ARBA00010546"/>
    </source>
</evidence>